<dbReference type="InterPro" id="IPR027266">
    <property type="entry name" value="TrmE/GcvT-like"/>
</dbReference>
<keyword evidence="2" id="KW-1185">Reference proteome</keyword>
<dbReference type="AlphaFoldDB" id="A0A4R6ASD2"/>
<dbReference type="RefSeq" id="WP_133343219.1">
    <property type="nucleotide sequence ID" value="NZ_SMZO01000027.1"/>
</dbReference>
<name>A0A4R6ASD2_9RHOB</name>
<dbReference type="Proteomes" id="UP000294562">
    <property type="component" value="Unassembled WGS sequence"/>
</dbReference>
<comment type="caution">
    <text evidence="1">The sequence shown here is derived from an EMBL/GenBank/DDBJ whole genome shotgun (WGS) entry which is preliminary data.</text>
</comment>
<protein>
    <submittedName>
        <fullName evidence="1">Sarcosine oxidase subunit gamma</fullName>
    </submittedName>
</protein>
<gene>
    <name evidence="1" type="ORF">E2L05_12355</name>
</gene>
<dbReference type="EMBL" id="SMZO01000027">
    <property type="protein sequence ID" value="TDL86887.1"/>
    <property type="molecule type" value="Genomic_DNA"/>
</dbReference>
<dbReference type="SUPFAM" id="SSF103025">
    <property type="entry name" value="Folate-binding domain"/>
    <property type="match status" value="1"/>
</dbReference>
<dbReference type="InterPro" id="IPR007375">
    <property type="entry name" value="SoxG"/>
</dbReference>
<dbReference type="OrthoDB" id="9814782at2"/>
<evidence type="ECO:0000313" key="2">
    <source>
        <dbReference type="Proteomes" id="UP000294562"/>
    </source>
</evidence>
<accession>A0A4R6ASD2</accession>
<evidence type="ECO:0000313" key="1">
    <source>
        <dbReference type="EMBL" id="TDL86887.1"/>
    </source>
</evidence>
<dbReference type="Pfam" id="PF04268">
    <property type="entry name" value="SoxG"/>
    <property type="match status" value="1"/>
</dbReference>
<dbReference type="Gene3D" id="3.30.1360.120">
    <property type="entry name" value="Probable tRNA modification gtpase trme, domain 1"/>
    <property type="match status" value="1"/>
</dbReference>
<sequence length="183" mass="19757">MTQLPTHFESGQLSATSAARVTVVEPMARFSLRAGQGDVTAISEALDLALPTKIGQRTKAGATEAMCLGPDEWVIIAPDSEAVRLESACTAIYDQAPHSLTAISDREITVRIDGPRAADLLTLGCPRDLDAILPNEGRRTVFDGVTVVLWRDAEQEFRLDVWRSFAPHALSLLVTGCTELALE</sequence>
<proteinExistence type="predicted"/>
<organism evidence="1 2">
    <name type="scientific">Meridianimarinicoccus aquatilis</name>
    <dbReference type="NCBI Taxonomy" id="2552766"/>
    <lineage>
        <taxon>Bacteria</taxon>
        <taxon>Pseudomonadati</taxon>
        <taxon>Pseudomonadota</taxon>
        <taxon>Alphaproteobacteria</taxon>
        <taxon>Rhodobacterales</taxon>
        <taxon>Paracoccaceae</taxon>
        <taxon>Meridianimarinicoccus</taxon>
    </lineage>
</organism>
<dbReference type="Gene3D" id="3.30.70.1520">
    <property type="entry name" value="Heterotetrameric sarcosine oxidase"/>
    <property type="match status" value="1"/>
</dbReference>
<reference evidence="1 2" key="1">
    <citation type="submission" date="2019-03" db="EMBL/GenBank/DDBJ databases">
        <title>Rhodobacteraceae bacterium SM1902, a new member of the family Rhodobacteraceae isolated from Yantai.</title>
        <authorList>
            <person name="Sun Y."/>
        </authorList>
    </citation>
    <scope>NUCLEOTIDE SEQUENCE [LARGE SCALE GENOMIC DNA]</scope>
    <source>
        <strain evidence="1 2">SM1902</strain>
    </source>
</reference>